<feature type="domain" description="D-isomer specific 2-hydroxyacid dehydrogenase NAD-binding" evidence="7">
    <location>
        <begin position="158"/>
        <end position="320"/>
    </location>
</feature>
<dbReference type="PANTHER" id="PTHR10996">
    <property type="entry name" value="2-HYDROXYACID DEHYDROGENASE-RELATED"/>
    <property type="match status" value="1"/>
</dbReference>
<evidence type="ECO:0000256" key="4">
    <source>
        <dbReference type="RuleBase" id="RU003719"/>
    </source>
</evidence>
<dbReference type="SUPFAM" id="SSF52283">
    <property type="entry name" value="Formate/glycerate dehydrogenase catalytic domain-like"/>
    <property type="match status" value="1"/>
</dbReference>
<keyword evidence="9" id="KW-1185">Reference proteome</keyword>
<evidence type="ECO:0000256" key="1">
    <source>
        <dbReference type="ARBA" id="ARBA00005854"/>
    </source>
</evidence>
<keyword evidence="2 4" id="KW-0560">Oxidoreductase</keyword>
<dbReference type="EMBL" id="BMMP01000032">
    <property type="protein sequence ID" value="GGO58526.1"/>
    <property type="molecule type" value="Genomic_DNA"/>
</dbReference>
<dbReference type="Pfam" id="PF00389">
    <property type="entry name" value="2-Hacid_dh"/>
    <property type="match status" value="1"/>
</dbReference>
<evidence type="ECO:0000256" key="5">
    <source>
        <dbReference type="SAM" id="MobiDB-lite"/>
    </source>
</evidence>
<organism evidence="8 9">
    <name type="scientific">Streptomyces daqingensis</name>
    <dbReference type="NCBI Taxonomy" id="1472640"/>
    <lineage>
        <taxon>Bacteria</taxon>
        <taxon>Bacillati</taxon>
        <taxon>Actinomycetota</taxon>
        <taxon>Actinomycetes</taxon>
        <taxon>Kitasatosporales</taxon>
        <taxon>Streptomycetaceae</taxon>
        <taxon>Streptomyces</taxon>
    </lineage>
</organism>
<protein>
    <submittedName>
        <fullName evidence="8">2-hydroxyacid dehydrogenase</fullName>
    </submittedName>
</protein>
<evidence type="ECO:0000256" key="3">
    <source>
        <dbReference type="ARBA" id="ARBA00023027"/>
    </source>
</evidence>
<evidence type="ECO:0000313" key="9">
    <source>
        <dbReference type="Proteomes" id="UP000631535"/>
    </source>
</evidence>
<evidence type="ECO:0000259" key="6">
    <source>
        <dbReference type="Pfam" id="PF00389"/>
    </source>
</evidence>
<dbReference type="PANTHER" id="PTHR10996:SF178">
    <property type="entry name" value="2-HYDROXYACID DEHYDROGENASE YGL185C-RELATED"/>
    <property type="match status" value="1"/>
</dbReference>
<evidence type="ECO:0000256" key="2">
    <source>
        <dbReference type="ARBA" id="ARBA00023002"/>
    </source>
</evidence>
<reference evidence="9" key="1">
    <citation type="journal article" date="2019" name="Int. J. Syst. Evol. Microbiol.">
        <title>The Global Catalogue of Microorganisms (GCM) 10K type strain sequencing project: providing services to taxonomists for standard genome sequencing and annotation.</title>
        <authorList>
            <consortium name="The Broad Institute Genomics Platform"/>
            <consortium name="The Broad Institute Genome Sequencing Center for Infectious Disease"/>
            <person name="Wu L."/>
            <person name="Ma J."/>
        </authorList>
    </citation>
    <scope>NUCLEOTIDE SEQUENCE [LARGE SCALE GENOMIC DNA]</scope>
    <source>
        <strain evidence="9">CGMCC 4.7178</strain>
    </source>
</reference>
<dbReference type="Proteomes" id="UP000631535">
    <property type="component" value="Unassembled WGS sequence"/>
</dbReference>
<dbReference type="InterPro" id="IPR036291">
    <property type="entry name" value="NAD(P)-bd_dom_sf"/>
</dbReference>
<dbReference type="InterPro" id="IPR050223">
    <property type="entry name" value="D-isomer_2-hydroxyacid_DH"/>
</dbReference>
<evidence type="ECO:0000313" key="8">
    <source>
        <dbReference type="EMBL" id="GGO58526.1"/>
    </source>
</evidence>
<name>A0ABQ2MTY2_9ACTN</name>
<gene>
    <name evidence="8" type="ORF">GCM10012287_56880</name>
</gene>
<dbReference type="InterPro" id="IPR006139">
    <property type="entry name" value="D-isomer_2_OHA_DH_cat_dom"/>
</dbReference>
<comment type="similarity">
    <text evidence="1 4">Belongs to the D-isomer specific 2-hydroxyacid dehydrogenase family.</text>
</comment>
<proteinExistence type="inferred from homology"/>
<dbReference type="Gene3D" id="3.40.50.720">
    <property type="entry name" value="NAD(P)-binding Rossmann-like Domain"/>
    <property type="match status" value="2"/>
</dbReference>
<comment type="caution">
    <text evidence="8">The sequence shown here is derived from an EMBL/GenBank/DDBJ whole genome shotgun (WGS) entry which is preliminary data.</text>
</comment>
<dbReference type="CDD" id="cd12167">
    <property type="entry name" value="2-Hacid_dh_8"/>
    <property type="match status" value="1"/>
</dbReference>
<feature type="region of interest" description="Disordered" evidence="5">
    <location>
        <begin position="1"/>
        <end position="25"/>
    </location>
</feature>
<dbReference type="PROSITE" id="PS00671">
    <property type="entry name" value="D_2_HYDROXYACID_DH_3"/>
    <property type="match status" value="1"/>
</dbReference>
<dbReference type="Pfam" id="PF02826">
    <property type="entry name" value="2-Hacid_dh_C"/>
    <property type="match status" value="1"/>
</dbReference>
<keyword evidence="3" id="KW-0520">NAD</keyword>
<dbReference type="InterPro" id="IPR029753">
    <property type="entry name" value="D-isomer_DH_CS"/>
</dbReference>
<sequence length="360" mass="38387">MPRPADGTTTASPGYRPSGARPGTEARRPRIAFAMEPAAAQSLLEAEVLDALAEFTDPEPLPALHGLRTDRARRVLADVELLVTGWGCPPLDEDVLAAAPALRAVAHTAGSVRGHITEACWERGVEVSSAAAANARPVAEYTVAMILLSGKRVLETARAYAARRDRGDWLASPPGMGNYRRTVGICSASLIGRRVIELLRPYDFEVLLYDPYVSAEEAAALGVRPVELPELFAAGDVVSVHTPLLPATRGLVTRELLAAMRPGAVLLNTARGAVLDQDALTEAVLAGRISAVLDVTEPEVLPPGHPLWECENALITPHIAGSLGNELRRLADLTVSEVARWAAGEGFAHPVRRERLAYLA</sequence>
<feature type="domain" description="D-isomer specific 2-hydroxyacid dehydrogenase catalytic" evidence="6">
    <location>
        <begin position="69"/>
        <end position="351"/>
    </location>
</feature>
<dbReference type="SUPFAM" id="SSF51735">
    <property type="entry name" value="NAD(P)-binding Rossmann-fold domains"/>
    <property type="match status" value="1"/>
</dbReference>
<accession>A0ABQ2MTY2</accession>
<evidence type="ECO:0000259" key="7">
    <source>
        <dbReference type="Pfam" id="PF02826"/>
    </source>
</evidence>
<dbReference type="InterPro" id="IPR006140">
    <property type="entry name" value="D-isomer_DH_NAD-bd"/>
</dbReference>